<reference evidence="2 3" key="1">
    <citation type="submission" date="2016-03" db="EMBL/GenBank/DDBJ databases">
        <title>Comparative genomics of Pseudogymnoascus destructans, the fungus causing white-nose syndrome of bats.</title>
        <authorList>
            <person name="Palmer J.M."/>
            <person name="Drees K.P."/>
            <person name="Foster J.T."/>
            <person name="Lindner D.L."/>
        </authorList>
    </citation>
    <scope>NUCLEOTIDE SEQUENCE [LARGE SCALE GENOMIC DNA]</scope>
    <source>
        <strain evidence="2 3">UAMH 10579</strain>
    </source>
</reference>
<dbReference type="Proteomes" id="UP000091956">
    <property type="component" value="Unassembled WGS sequence"/>
</dbReference>
<reference evidence="3" key="2">
    <citation type="journal article" date="2018" name="Nat. Commun.">
        <title>Extreme sensitivity to ultraviolet light in the fungal pathogen causing white-nose syndrome of bats.</title>
        <authorList>
            <person name="Palmer J.M."/>
            <person name="Drees K.P."/>
            <person name="Foster J.T."/>
            <person name="Lindner D.L."/>
        </authorList>
    </citation>
    <scope>NUCLEOTIDE SEQUENCE [LARGE SCALE GENOMIC DNA]</scope>
    <source>
        <strain evidence="3">UAMH 10579</strain>
    </source>
</reference>
<dbReference type="RefSeq" id="XP_018126233.2">
    <property type="nucleotide sequence ID" value="XM_018278847.2"/>
</dbReference>
<dbReference type="Pfam" id="PF11917">
    <property type="entry name" value="DUF3435"/>
    <property type="match status" value="1"/>
</dbReference>
<name>A0A1B8G9I3_9PEZI</name>
<dbReference type="EMBL" id="KV460266">
    <property type="protein sequence ID" value="OBT92500.2"/>
    <property type="molecule type" value="Genomic_DNA"/>
</dbReference>
<protein>
    <submittedName>
        <fullName evidence="2">Uncharacterized protein</fullName>
    </submittedName>
</protein>
<dbReference type="AlphaFoldDB" id="A0A1B8G9I3"/>
<evidence type="ECO:0000313" key="3">
    <source>
        <dbReference type="Proteomes" id="UP000091956"/>
    </source>
</evidence>
<dbReference type="PANTHER" id="PTHR37535">
    <property type="entry name" value="FLUG DOMAIN PROTEIN"/>
    <property type="match status" value="1"/>
</dbReference>
<gene>
    <name evidence="2" type="ORF">VE01_09433</name>
</gene>
<evidence type="ECO:0000256" key="1">
    <source>
        <dbReference type="SAM" id="MobiDB-lite"/>
    </source>
</evidence>
<sequence>MTSYNVRRGVLNKLDGDPNTSSAQRNQIAGQGNSAVFTKSYLSLHSAVVVERVFKGRATRVKNEDDDDDDDDVRGMRLLRDRSAPPTLPDHLWERIMQADRDLQTIGENRQLVRQLVRRELALPSAEGSATKIAALQRELYNSNRKFDQRKQNLKRQEYLKFRAEWFKSRASKILASSNESQLQKPITATEFSPARKAVMEALYPTDPSKLSMFSAAKALIFFVETSDGVRASIASGRKSRLDPAILPAKKRRQGDSMTFIACSPTI</sequence>
<feature type="region of interest" description="Disordered" evidence="1">
    <location>
        <begin position="1"/>
        <end position="29"/>
    </location>
</feature>
<feature type="compositionally biased region" description="Polar residues" evidence="1">
    <location>
        <begin position="18"/>
        <end position="29"/>
    </location>
</feature>
<proteinExistence type="predicted"/>
<dbReference type="GeneID" id="28842819"/>
<organism evidence="2 3">
    <name type="scientific">Pseudogymnoascus verrucosus</name>
    <dbReference type="NCBI Taxonomy" id="342668"/>
    <lineage>
        <taxon>Eukaryota</taxon>
        <taxon>Fungi</taxon>
        <taxon>Dikarya</taxon>
        <taxon>Ascomycota</taxon>
        <taxon>Pezizomycotina</taxon>
        <taxon>Leotiomycetes</taxon>
        <taxon>Thelebolales</taxon>
        <taxon>Thelebolaceae</taxon>
        <taxon>Pseudogymnoascus</taxon>
    </lineage>
</organism>
<evidence type="ECO:0000313" key="2">
    <source>
        <dbReference type="EMBL" id="OBT92500.2"/>
    </source>
</evidence>
<dbReference type="InterPro" id="IPR021842">
    <property type="entry name" value="DUF3435"/>
</dbReference>
<dbReference type="PANTHER" id="PTHR37535:SF4">
    <property type="entry name" value="FLUG DOMAIN-CONTAINING PROTEIN"/>
    <property type="match status" value="1"/>
</dbReference>
<keyword evidence="3" id="KW-1185">Reference proteome</keyword>
<accession>A0A1B8G9I3</accession>